<reference evidence="3 4" key="1">
    <citation type="submission" date="2024-07" db="EMBL/GenBank/DDBJ databases">
        <title>Uliginosibacterium flavum JJ3220;KACC:17644.</title>
        <authorList>
            <person name="Kim M.K."/>
        </authorList>
    </citation>
    <scope>NUCLEOTIDE SEQUENCE [LARGE SCALE GENOMIC DNA]</scope>
    <source>
        <strain evidence="3 4">KACC:17644</strain>
    </source>
</reference>
<keyword evidence="4" id="KW-1185">Reference proteome</keyword>
<dbReference type="Pfam" id="PF13519">
    <property type="entry name" value="VWA_2"/>
    <property type="match status" value="1"/>
</dbReference>
<dbReference type="InterPro" id="IPR028087">
    <property type="entry name" value="Tad_N"/>
</dbReference>
<dbReference type="PROSITE" id="PS50234">
    <property type="entry name" value="VWFA"/>
    <property type="match status" value="1"/>
</dbReference>
<name>A0ABV2TIS5_9RHOO</name>
<dbReference type="SUPFAM" id="SSF53300">
    <property type="entry name" value="vWA-like"/>
    <property type="match status" value="1"/>
</dbReference>
<evidence type="ECO:0000313" key="3">
    <source>
        <dbReference type="EMBL" id="MET7013823.1"/>
    </source>
</evidence>
<evidence type="ECO:0000259" key="2">
    <source>
        <dbReference type="PROSITE" id="PS50234"/>
    </source>
</evidence>
<comment type="caution">
    <text evidence="3">The sequence shown here is derived from an EMBL/GenBank/DDBJ whole genome shotgun (WGS) entry which is preliminary data.</text>
</comment>
<dbReference type="SMART" id="SM00327">
    <property type="entry name" value="VWA"/>
    <property type="match status" value="1"/>
</dbReference>
<gene>
    <name evidence="3" type="ORF">ABXR19_06455</name>
</gene>
<dbReference type="Proteomes" id="UP001549691">
    <property type="component" value="Unassembled WGS sequence"/>
</dbReference>
<dbReference type="RefSeq" id="WP_354600285.1">
    <property type="nucleotide sequence ID" value="NZ_JBEWZI010000005.1"/>
</dbReference>
<sequence>MRTPGFRKIKGQIALMTGLLILVLVGVVGLAIDSGLGYIIKARLNAAVDAASIAGARGVVIGNTQAAQTANAQAAATNFFNANYANGFMNSTPTLGDIRVNYLGNGQITVDVAATAAVPVNLMGIFGFNMLQVGSAAQTIRRDLDMAFVVDTTGSLRDDARAVRAASRSFLERFNANVDRVALMHFASGGVVDVGFRRPDFGRGFDRETMIRRIDNYQFRGWTNYAEGLWHARDQLNSITNPSGLRVIVFFSDGSPNTISSFYTFRTANRCPQAGAIASDEGSTGTPTGLFSYSLQDELLPGNCGQSYNGNDIWRYVSTTAALPAFYNAHRRTDQEFRFAPNPTTNPSGLRTVTNDNSSRQRLYTNINNASRNIAEEMAWQSRREGIFVFTLGLGANLNQRNGPNNERGDEVLRCMANTADAPARCRIDTQPTGVYAFAANADQLQQAFDKLASQILRLSR</sequence>
<keyword evidence="1" id="KW-0472">Membrane</keyword>
<evidence type="ECO:0000313" key="4">
    <source>
        <dbReference type="Proteomes" id="UP001549691"/>
    </source>
</evidence>
<organism evidence="3 4">
    <name type="scientific">Uliginosibacterium flavum</name>
    <dbReference type="NCBI Taxonomy" id="1396831"/>
    <lineage>
        <taxon>Bacteria</taxon>
        <taxon>Pseudomonadati</taxon>
        <taxon>Pseudomonadota</taxon>
        <taxon>Betaproteobacteria</taxon>
        <taxon>Rhodocyclales</taxon>
        <taxon>Zoogloeaceae</taxon>
        <taxon>Uliginosibacterium</taxon>
    </lineage>
</organism>
<dbReference type="InterPro" id="IPR002035">
    <property type="entry name" value="VWF_A"/>
</dbReference>
<keyword evidence="1" id="KW-0812">Transmembrane</keyword>
<dbReference type="Pfam" id="PF13400">
    <property type="entry name" value="Tad"/>
    <property type="match status" value="1"/>
</dbReference>
<keyword evidence="1" id="KW-1133">Transmembrane helix</keyword>
<feature type="transmembrane region" description="Helical" evidence="1">
    <location>
        <begin position="12"/>
        <end position="32"/>
    </location>
</feature>
<evidence type="ECO:0000256" key="1">
    <source>
        <dbReference type="SAM" id="Phobius"/>
    </source>
</evidence>
<dbReference type="CDD" id="cd00198">
    <property type="entry name" value="vWFA"/>
    <property type="match status" value="1"/>
</dbReference>
<proteinExistence type="predicted"/>
<dbReference type="InterPro" id="IPR036465">
    <property type="entry name" value="vWFA_dom_sf"/>
</dbReference>
<dbReference type="Gene3D" id="3.40.50.410">
    <property type="entry name" value="von Willebrand factor, type A domain"/>
    <property type="match status" value="1"/>
</dbReference>
<protein>
    <submittedName>
        <fullName evidence="3">VWA domain-containing protein</fullName>
    </submittedName>
</protein>
<feature type="domain" description="VWFA" evidence="2">
    <location>
        <begin position="145"/>
        <end position="452"/>
    </location>
</feature>
<dbReference type="EMBL" id="JBEWZI010000005">
    <property type="protein sequence ID" value="MET7013823.1"/>
    <property type="molecule type" value="Genomic_DNA"/>
</dbReference>
<accession>A0ABV2TIS5</accession>